<gene>
    <name evidence="1" type="ORF">RaK2_00386</name>
</gene>
<sequence>MNDSIFTFREYNGITLIRSYIIPVIDYTEMQDDELFQYSLIYDLEHVIPFDSMVELQGIMKSRTQLQGEIEYTFITMNKKNYYVQ</sequence>
<organism evidence="1 2">
    <name type="scientific">Klebsiella phage vB_KleM_RaK2</name>
    <dbReference type="NCBI Taxonomy" id="1147094"/>
    <lineage>
        <taxon>Viruses</taxon>
        <taxon>Duplodnaviria</taxon>
        <taxon>Heunggongvirae</taxon>
        <taxon>Uroviricota</taxon>
        <taxon>Caudoviricetes</taxon>
        <taxon>Alcyoneusvirus</taxon>
        <taxon>Alcyoneusvirus RaK2</taxon>
    </lineage>
</organism>
<proteinExistence type="predicted"/>
<name>H6X4J3_9CAUD</name>
<evidence type="ECO:0000313" key="2">
    <source>
        <dbReference type="Proteomes" id="UP000007524"/>
    </source>
</evidence>
<dbReference type="Proteomes" id="UP000007524">
    <property type="component" value="Segment"/>
</dbReference>
<dbReference type="EMBL" id="JQ513383">
    <property type="protein sequence ID" value="AFA44659.1"/>
    <property type="molecule type" value="Genomic_DNA"/>
</dbReference>
<keyword evidence="2" id="KW-1185">Reference proteome</keyword>
<dbReference type="RefSeq" id="YP_007007541.1">
    <property type="nucleotide sequence ID" value="NC_019526.1"/>
</dbReference>
<dbReference type="KEGG" id="vg:14012974"/>
<protein>
    <submittedName>
        <fullName evidence="1">Uncharacterized protein</fullName>
    </submittedName>
</protein>
<accession>H6X4J3</accession>
<reference evidence="1 2" key="1">
    <citation type="journal article" date="2012" name="J. Virol.">
        <title>Genome of Klebsiella sp.-Infecting Bacteriophage vB_KleM_RaK2.</title>
        <authorList>
            <person name="Simoliunas E."/>
            <person name="Kaliniene L."/>
            <person name="Truncaite L."/>
            <person name="Klausa V."/>
            <person name="Zajanckauskaite A."/>
            <person name="Meskys R."/>
        </authorList>
    </citation>
    <scope>NUCLEOTIDE SEQUENCE [LARGE SCALE GENOMIC DNA]</scope>
</reference>
<dbReference type="GeneID" id="14012974"/>
<evidence type="ECO:0000313" key="1">
    <source>
        <dbReference type="EMBL" id="AFA44659.1"/>
    </source>
</evidence>